<comment type="cofactor">
    <cofactor evidence="1">
        <name>Zn(2+)</name>
        <dbReference type="ChEBI" id="CHEBI:29105"/>
    </cofactor>
</comment>
<feature type="transmembrane region" description="Helical" evidence="12">
    <location>
        <begin position="117"/>
        <end position="137"/>
    </location>
</feature>
<evidence type="ECO:0000256" key="5">
    <source>
        <dbReference type="ARBA" id="ARBA00022692"/>
    </source>
</evidence>
<keyword evidence="9 12" id="KW-1133">Transmembrane helix</keyword>
<evidence type="ECO:0000256" key="11">
    <source>
        <dbReference type="ARBA" id="ARBA00023136"/>
    </source>
</evidence>
<evidence type="ECO:0000256" key="7">
    <source>
        <dbReference type="ARBA" id="ARBA00022801"/>
    </source>
</evidence>
<keyword evidence="4" id="KW-0645">Protease</keyword>
<keyword evidence="7" id="KW-0378">Hydrolase</keyword>
<dbReference type="CDD" id="cd06161">
    <property type="entry name" value="S2P-M50_SpoIVFB"/>
    <property type="match status" value="1"/>
</dbReference>
<gene>
    <name evidence="14" type="ORF">I6J18_19205</name>
</gene>
<comment type="similarity">
    <text evidence="3">Belongs to the peptidase M50B family.</text>
</comment>
<dbReference type="Proteomes" id="UP000595254">
    <property type="component" value="Chromosome"/>
</dbReference>
<feature type="transmembrane region" description="Helical" evidence="12">
    <location>
        <begin position="17"/>
        <end position="42"/>
    </location>
</feature>
<feature type="transmembrane region" description="Helical" evidence="12">
    <location>
        <begin position="84"/>
        <end position="105"/>
    </location>
</feature>
<dbReference type="InterPro" id="IPR008915">
    <property type="entry name" value="Peptidase_M50"/>
</dbReference>
<dbReference type="AlphaFoldDB" id="A0A974S0Y3"/>
<protein>
    <submittedName>
        <fullName evidence="14">M50 family metallopeptidase</fullName>
    </submittedName>
</protein>
<keyword evidence="6" id="KW-0479">Metal-binding</keyword>
<keyword evidence="15" id="KW-1185">Reference proteome</keyword>
<dbReference type="PANTHER" id="PTHR39188">
    <property type="entry name" value="MEMBRANE-ASSOCIATED ZINC METALLOPROTEASE M50B"/>
    <property type="match status" value="1"/>
</dbReference>
<evidence type="ECO:0000256" key="9">
    <source>
        <dbReference type="ARBA" id="ARBA00022989"/>
    </source>
</evidence>
<dbReference type="RefSeq" id="WP_040376209.1">
    <property type="nucleotide sequence ID" value="NZ_CP068053.1"/>
</dbReference>
<evidence type="ECO:0000256" key="2">
    <source>
        <dbReference type="ARBA" id="ARBA00004141"/>
    </source>
</evidence>
<keyword evidence="10" id="KW-0482">Metalloprotease</keyword>
<evidence type="ECO:0000256" key="3">
    <source>
        <dbReference type="ARBA" id="ARBA00007931"/>
    </source>
</evidence>
<evidence type="ECO:0000256" key="12">
    <source>
        <dbReference type="SAM" id="Phobius"/>
    </source>
</evidence>
<evidence type="ECO:0000313" key="15">
    <source>
        <dbReference type="Proteomes" id="UP000595254"/>
    </source>
</evidence>
<sequence>MNESIKLLQKINIHPTLWVVMGIAVVTAHFTQILMLFCIVFVHEMGHAVTASHFNWRIKAIQILPFGGSVETEEYGNKSMREELLVILAGPIQHLWLVGVAYLMYSFSLVSFELYQQFFYMNSAVMLFNLLPIWPLDGGKLLFLGLSLKRSFIDAHRLTILLSTAIAVLGFFYILLTEPLNLNAWIIAGFIIFTLVMEWKQRYFAFIRFLLERHYGRNSTLEMLKPIKVDQSEKIIEVLERFQRGCKHPVIVLKDGRESGALDENEILHAYFSDKLTSASIGELLYSY</sequence>
<feature type="transmembrane region" description="Helical" evidence="12">
    <location>
        <begin position="182"/>
        <end position="199"/>
    </location>
</feature>
<dbReference type="Pfam" id="PF02163">
    <property type="entry name" value="Peptidase_M50"/>
    <property type="match status" value="2"/>
</dbReference>
<feature type="domain" description="Peptidase M50" evidence="13">
    <location>
        <begin position="113"/>
        <end position="168"/>
    </location>
</feature>
<feature type="domain" description="Peptidase M50" evidence="13">
    <location>
        <begin position="33"/>
        <end position="107"/>
    </location>
</feature>
<keyword evidence="8" id="KW-0862">Zinc</keyword>
<evidence type="ECO:0000259" key="13">
    <source>
        <dbReference type="Pfam" id="PF02163"/>
    </source>
</evidence>
<accession>A0A974S0Y3</accession>
<evidence type="ECO:0000256" key="10">
    <source>
        <dbReference type="ARBA" id="ARBA00023049"/>
    </source>
</evidence>
<feature type="transmembrane region" description="Helical" evidence="12">
    <location>
        <begin position="158"/>
        <end position="176"/>
    </location>
</feature>
<dbReference type="EMBL" id="CP068053">
    <property type="protein sequence ID" value="QQS99694.1"/>
    <property type="molecule type" value="Genomic_DNA"/>
</dbReference>
<comment type="subcellular location">
    <subcellularLocation>
        <location evidence="2">Membrane</location>
        <topology evidence="2">Multi-pass membrane protein</topology>
    </subcellularLocation>
</comment>
<proteinExistence type="inferred from homology"/>
<dbReference type="GO" id="GO:0016020">
    <property type="term" value="C:membrane"/>
    <property type="evidence" value="ECO:0007669"/>
    <property type="project" value="UniProtKB-SubCell"/>
</dbReference>
<keyword evidence="11 12" id="KW-0472">Membrane</keyword>
<dbReference type="GO" id="GO:0046872">
    <property type="term" value="F:metal ion binding"/>
    <property type="evidence" value="ECO:0007669"/>
    <property type="project" value="UniProtKB-KW"/>
</dbReference>
<keyword evidence="5 12" id="KW-0812">Transmembrane</keyword>
<evidence type="ECO:0000256" key="6">
    <source>
        <dbReference type="ARBA" id="ARBA00022723"/>
    </source>
</evidence>
<evidence type="ECO:0000313" key="14">
    <source>
        <dbReference type="EMBL" id="QQS99694.1"/>
    </source>
</evidence>
<name>A0A974S0Y3_PERPY</name>
<dbReference type="GO" id="GO:0008237">
    <property type="term" value="F:metallopeptidase activity"/>
    <property type="evidence" value="ECO:0007669"/>
    <property type="project" value="UniProtKB-KW"/>
</dbReference>
<organism evidence="14 15">
    <name type="scientific">Peribacillus psychrosaccharolyticus</name>
    <name type="common">Bacillus psychrosaccharolyticus</name>
    <dbReference type="NCBI Taxonomy" id="1407"/>
    <lineage>
        <taxon>Bacteria</taxon>
        <taxon>Bacillati</taxon>
        <taxon>Bacillota</taxon>
        <taxon>Bacilli</taxon>
        <taxon>Bacillales</taxon>
        <taxon>Bacillaceae</taxon>
        <taxon>Peribacillus</taxon>
    </lineage>
</organism>
<evidence type="ECO:0000256" key="1">
    <source>
        <dbReference type="ARBA" id="ARBA00001947"/>
    </source>
</evidence>
<dbReference type="PANTHER" id="PTHR39188:SF3">
    <property type="entry name" value="STAGE IV SPORULATION PROTEIN FB"/>
    <property type="match status" value="1"/>
</dbReference>
<dbReference type="KEGG" id="ppsr:I6J18_19205"/>
<reference evidence="14 15" key="1">
    <citation type="submission" date="2021-01" db="EMBL/GenBank/DDBJ databases">
        <title>FDA dAtabase for Regulatory Grade micrObial Sequences (FDA-ARGOS): Supporting development and validation of Infectious Disease Dx tests.</title>
        <authorList>
            <person name="Nelson B."/>
            <person name="Plummer A."/>
            <person name="Tallon L."/>
            <person name="Sadzewicz L."/>
            <person name="Zhao X."/>
            <person name="Boylan J."/>
            <person name="Ott S."/>
            <person name="Bowen H."/>
            <person name="Vavikolanu K."/>
            <person name="Mehta A."/>
            <person name="Aluvathingal J."/>
            <person name="Nadendla S."/>
            <person name="Myers T."/>
            <person name="Yan Y."/>
            <person name="Sichtig H."/>
        </authorList>
    </citation>
    <scope>NUCLEOTIDE SEQUENCE [LARGE SCALE GENOMIC DNA]</scope>
    <source>
        <strain evidence="14 15">FDAARGOS_1161</strain>
    </source>
</reference>
<evidence type="ECO:0000256" key="4">
    <source>
        <dbReference type="ARBA" id="ARBA00022670"/>
    </source>
</evidence>
<evidence type="ECO:0000256" key="8">
    <source>
        <dbReference type="ARBA" id="ARBA00022833"/>
    </source>
</evidence>
<dbReference type="GO" id="GO:0006508">
    <property type="term" value="P:proteolysis"/>
    <property type="evidence" value="ECO:0007669"/>
    <property type="project" value="UniProtKB-KW"/>
</dbReference>